<evidence type="ECO:0000313" key="2">
    <source>
        <dbReference type="EMBL" id="PWZ52811.1"/>
    </source>
</evidence>
<name>A0A317Y4W3_MAIZE</name>
<comment type="caution">
    <text evidence="2">The sequence shown here is derived from an EMBL/GenBank/DDBJ whole genome shotgun (WGS) entry which is preliminary data.</text>
</comment>
<protein>
    <submittedName>
        <fullName evidence="2">Uncharacterized protein</fullName>
    </submittedName>
</protein>
<sequence>MADDAGSTSRATAAAAADDGGFGLFLDPGGRPRLRFQAPTTPLPGAGGRGPPPSFARSSPPPFLLLTSSEKHSRSLPRPP</sequence>
<evidence type="ECO:0000256" key="1">
    <source>
        <dbReference type="SAM" id="MobiDB-lite"/>
    </source>
</evidence>
<accession>A0A317Y4W3</accession>
<dbReference type="Proteomes" id="UP000251960">
    <property type="component" value="Chromosome 1"/>
</dbReference>
<dbReference type="AlphaFoldDB" id="A0A317Y4W3"/>
<dbReference type="EMBL" id="NCVQ01000001">
    <property type="protein sequence ID" value="PWZ52811.1"/>
    <property type="molecule type" value="Genomic_DNA"/>
</dbReference>
<feature type="compositionally biased region" description="Low complexity" evidence="1">
    <location>
        <begin position="1"/>
        <end position="31"/>
    </location>
</feature>
<organism evidence="2">
    <name type="scientific">Zea mays</name>
    <name type="common">Maize</name>
    <dbReference type="NCBI Taxonomy" id="4577"/>
    <lineage>
        <taxon>Eukaryota</taxon>
        <taxon>Viridiplantae</taxon>
        <taxon>Streptophyta</taxon>
        <taxon>Embryophyta</taxon>
        <taxon>Tracheophyta</taxon>
        <taxon>Spermatophyta</taxon>
        <taxon>Magnoliopsida</taxon>
        <taxon>Liliopsida</taxon>
        <taxon>Poales</taxon>
        <taxon>Poaceae</taxon>
        <taxon>PACMAD clade</taxon>
        <taxon>Panicoideae</taxon>
        <taxon>Andropogonodae</taxon>
        <taxon>Andropogoneae</taxon>
        <taxon>Tripsacinae</taxon>
        <taxon>Zea</taxon>
    </lineage>
</organism>
<feature type="region of interest" description="Disordered" evidence="1">
    <location>
        <begin position="1"/>
        <end position="80"/>
    </location>
</feature>
<proteinExistence type="predicted"/>
<gene>
    <name evidence="2" type="ORF">Zm00014a_014351</name>
</gene>
<reference evidence="2" key="1">
    <citation type="journal article" date="2018" name="Nat. Genet.">
        <title>Extensive intraspecific gene order and gene structural variations between Mo17 and other maize genomes.</title>
        <authorList>
            <person name="Sun S."/>
            <person name="Zhou Y."/>
            <person name="Chen J."/>
            <person name="Shi J."/>
            <person name="Zhao H."/>
            <person name="Zhao H."/>
            <person name="Song W."/>
            <person name="Zhang M."/>
            <person name="Cui Y."/>
            <person name="Dong X."/>
            <person name="Liu H."/>
            <person name="Ma X."/>
            <person name="Jiao Y."/>
            <person name="Wang B."/>
            <person name="Wei X."/>
            <person name="Stein J.C."/>
            <person name="Glaubitz J.C."/>
            <person name="Lu F."/>
            <person name="Yu G."/>
            <person name="Liang C."/>
            <person name="Fengler K."/>
            <person name="Li B."/>
            <person name="Rafalski A."/>
            <person name="Schnable P.S."/>
            <person name="Ware D.H."/>
            <person name="Buckler E.S."/>
            <person name="Lai J."/>
        </authorList>
    </citation>
    <scope>NUCLEOTIDE SEQUENCE [LARGE SCALE GENOMIC DNA]</scope>
    <source>
        <tissue evidence="2">Seedling</tissue>
    </source>
</reference>
<feature type="compositionally biased region" description="Pro residues" evidence="1">
    <location>
        <begin position="50"/>
        <end position="63"/>
    </location>
</feature>